<feature type="transmembrane region" description="Helical" evidence="1">
    <location>
        <begin position="6"/>
        <end position="29"/>
    </location>
</feature>
<sequence length="115" mass="12817">MQIIKVIVVIIGLVALLGFVSLNIIWVVAYGRFLKHLKLNHYEHWNTVGSPTQFEDEPLYGSVGYVRYFWGRKYAELGDSELTGLGDKLLGKQKLMLFCILVSGVCVVVALEGTG</sequence>
<reference evidence="2 3" key="1">
    <citation type="submission" date="2020-08" db="EMBL/GenBank/DDBJ databases">
        <title>Novel species isolated from subtropical streams in China.</title>
        <authorList>
            <person name="Lu H."/>
        </authorList>
    </citation>
    <scope>NUCLEOTIDE SEQUENCE [LARGE SCALE GENOMIC DNA]</scope>
    <source>
        <strain evidence="2 3">LX15W</strain>
    </source>
</reference>
<dbReference type="EMBL" id="JACOGA010000005">
    <property type="protein sequence ID" value="MBC3873385.1"/>
    <property type="molecule type" value="Genomic_DNA"/>
</dbReference>
<evidence type="ECO:0000313" key="3">
    <source>
        <dbReference type="Proteomes" id="UP000624279"/>
    </source>
</evidence>
<proteinExistence type="predicted"/>
<gene>
    <name evidence="2" type="ORF">H8K55_07295</name>
</gene>
<keyword evidence="3" id="KW-1185">Reference proteome</keyword>
<keyword evidence="1" id="KW-0812">Transmembrane</keyword>
<organism evidence="2 3">
    <name type="scientific">Undibacterium flavidum</name>
    <dbReference type="NCBI Taxonomy" id="2762297"/>
    <lineage>
        <taxon>Bacteria</taxon>
        <taxon>Pseudomonadati</taxon>
        <taxon>Pseudomonadota</taxon>
        <taxon>Betaproteobacteria</taxon>
        <taxon>Burkholderiales</taxon>
        <taxon>Oxalobacteraceae</taxon>
        <taxon>Undibacterium</taxon>
    </lineage>
</organism>
<keyword evidence="1" id="KW-1133">Transmembrane helix</keyword>
<dbReference type="RefSeq" id="WP_186941414.1">
    <property type="nucleotide sequence ID" value="NZ_JACOGA010000005.1"/>
</dbReference>
<accession>A0ABR6Y9S9</accession>
<evidence type="ECO:0000313" key="2">
    <source>
        <dbReference type="EMBL" id="MBC3873385.1"/>
    </source>
</evidence>
<name>A0ABR6Y9S9_9BURK</name>
<comment type="caution">
    <text evidence="2">The sequence shown here is derived from an EMBL/GenBank/DDBJ whole genome shotgun (WGS) entry which is preliminary data.</text>
</comment>
<dbReference type="Proteomes" id="UP000624279">
    <property type="component" value="Unassembled WGS sequence"/>
</dbReference>
<evidence type="ECO:0000256" key="1">
    <source>
        <dbReference type="SAM" id="Phobius"/>
    </source>
</evidence>
<protein>
    <submittedName>
        <fullName evidence="2">Uncharacterized protein</fullName>
    </submittedName>
</protein>
<keyword evidence="1" id="KW-0472">Membrane</keyword>